<feature type="chain" id="PRO_5042028089" evidence="2">
    <location>
        <begin position="22"/>
        <end position="433"/>
    </location>
</feature>
<dbReference type="EMBL" id="JAAAIL010000158">
    <property type="protein sequence ID" value="KAG0278954.1"/>
    <property type="molecule type" value="Genomic_DNA"/>
</dbReference>
<keyword evidence="2" id="KW-0732">Signal</keyword>
<feature type="signal peptide" evidence="2">
    <location>
        <begin position="1"/>
        <end position="21"/>
    </location>
</feature>
<evidence type="ECO:0000313" key="4">
    <source>
        <dbReference type="Proteomes" id="UP001194580"/>
    </source>
</evidence>
<accession>A0AAD4DIF6</accession>
<comment type="caution">
    <text evidence="3">The sequence shown here is derived from an EMBL/GenBank/DDBJ whole genome shotgun (WGS) entry which is preliminary data.</text>
</comment>
<proteinExistence type="predicted"/>
<keyword evidence="4" id="KW-1185">Reference proteome</keyword>
<sequence length="433" mass="47188">MKASAITSLVLACALTVAVHAAPLANSTSEQPTPTFTAAPPPPSSTFAFPPSLPRGRSPRNGTLPDDQPPPFTVTDDAALLASLVDYDFEAAEKAVAHYYDAVYGDKPPSRSNAVSRAAVSTDILPFCVGIASNPVRVQIFKNKMTCTENGWTTLFIYTAHTKKDAHHAPYPICAGFGSGPSRSILFPNRSSKCSEGEFSNDFSFFESGMKIKYDASVNPLHESSVVWQAYNPTRMMTYPYYDGKKAGWESVHNLQYRSRYRLAPPYERAYLTTKQGNHESVHKKLSISSPPNAATSRCTLNLIQTWTTDFVNSGNPISIQGSDSARYKVEAERDECSNLVASSSIRLARVTILGVSSVEMVIGGKVYAAISINSDTHMPAVHVRTAFQESLRTGKPVMVADQRDKKLPDSVVAFIQDTFVTIGSNQVYGFSI</sequence>
<name>A0AAD4DIF6_9FUNG</name>
<gene>
    <name evidence="3" type="ORF">BGZ95_002681</name>
</gene>
<evidence type="ECO:0000256" key="2">
    <source>
        <dbReference type="SAM" id="SignalP"/>
    </source>
</evidence>
<dbReference type="Proteomes" id="UP001194580">
    <property type="component" value="Unassembled WGS sequence"/>
</dbReference>
<evidence type="ECO:0000256" key="1">
    <source>
        <dbReference type="SAM" id="MobiDB-lite"/>
    </source>
</evidence>
<organism evidence="3 4">
    <name type="scientific">Linnemannia exigua</name>
    <dbReference type="NCBI Taxonomy" id="604196"/>
    <lineage>
        <taxon>Eukaryota</taxon>
        <taxon>Fungi</taxon>
        <taxon>Fungi incertae sedis</taxon>
        <taxon>Mucoromycota</taxon>
        <taxon>Mortierellomycotina</taxon>
        <taxon>Mortierellomycetes</taxon>
        <taxon>Mortierellales</taxon>
        <taxon>Mortierellaceae</taxon>
        <taxon>Linnemannia</taxon>
    </lineage>
</organism>
<protein>
    <submittedName>
        <fullName evidence="3">Uncharacterized protein</fullName>
    </submittedName>
</protein>
<evidence type="ECO:0000313" key="3">
    <source>
        <dbReference type="EMBL" id="KAG0278954.1"/>
    </source>
</evidence>
<reference evidence="3" key="1">
    <citation type="journal article" date="2020" name="Fungal Divers.">
        <title>Resolving the Mortierellaceae phylogeny through synthesis of multi-gene phylogenetics and phylogenomics.</title>
        <authorList>
            <person name="Vandepol N."/>
            <person name="Liber J."/>
            <person name="Desiro A."/>
            <person name="Na H."/>
            <person name="Kennedy M."/>
            <person name="Barry K."/>
            <person name="Grigoriev I.V."/>
            <person name="Miller A.N."/>
            <person name="O'Donnell K."/>
            <person name="Stajich J.E."/>
            <person name="Bonito G."/>
        </authorList>
    </citation>
    <scope>NUCLEOTIDE SEQUENCE</scope>
    <source>
        <strain evidence="3">NRRL 28262</strain>
    </source>
</reference>
<feature type="region of interest" description="Disordered" evidence="1">
    <location>
        <begin position="26"/>
        <end position="72"/>
    </location>
</feature>
<dbReference type="AlphaFoldDB" id="A0AAD4DIF6"/>